<gene>
    <name evidence="1" type="ORF">JHL18_06245</name>
</gene>
<reference evidence="2" key="1">
    <citation type="submission" date="2021-01" db="EMBL/GenBank/DDBJ databases">
        <title>Genome public.</title>
        <authorList>
            <person name="Liu C."/>
            <person name="Sun Q."/>
        </authorList>
    </citation>
    <scope>NUCLEOTIDE SEQUENCE [LARGE SCALE GENOMIC DNA]</scope>
    <source>
        <strain evidence="2">YIM B02505</strain>
    </source>
</reference>
<evidence type="ECO:0000313" key="1">
    <source>
        <dbReference type="EMBL" id="MBK1810236.1"/>
    </source>
</evidence>
<name>A0ABS1ELJ1_9CLOT</name>
<sequence length="110" mass="12938">MFIRLFIKTIDNIIATETVKNVLSHIPSEFISKVDVKIEPYWKFDDVLVAELKIELSRELNDEVINDFLYSISNNWMFLGYENSEALSSHTMENCILKYSLEMIDVHFLD</sequence>
<proteinExistence type="predicted"/>
<dbReference type="Proteomes" id="UP000596739">
    <property type="component" value="Unassembled WGS sequence"/>
</dbReference>
<dbReference type="RefSeq" id="WP_200267239.1">
    <property type="nucleotide sequence ID" value="NZ_JAENHN010000017.1"/>
</dbReference>
<organism evidence="1 2">
    <name type="scientific">Clostridium yunnanense</name>
    <dbReference type="NCBI Taxonomy" id="2800325"/>
    <lineage>
        <taxon>Bacteria</taxon>
        <taxon>Bacillati</taxon>
        <taxon>Bacillota</taxon>
        <taxon>Clostridia</taxon>
        <taxon>Eubacteriales</taxon>
        <taxon>Clostridiaceae</taxon>
        <taxon>Clostridium</taxon>
    </lineage>
</organism>
<comment type="caution">
    <text evidence="1">The sequence shown here is derived from an EMBL/GenBank/DDBJ whole genome shotgun (WGS) entry which is preliminary data.</text>
</comment>
<keyword evidence="2" id="KW-1185">Reference proteome</keyword>
<dbReference type="EMBL" id="JAENHN010000017">
    <property type="protein sequence ID" value="MBK1810236.1"/>
    <property type="molecule type" value="Genomic_DNA"/>
</dbReference>
<protein>
    <submittedName>
        <fullName evidence="1">Uncharacterized protein</fullName>
    </submittedName>
</protein>
<accession>A0ABS1ELJ1</accession>
<evidence type="ECO:0000313" key="2">
    <source>
        <dbReference type="Proteomes" id="UP000596739"/>
    </source>
</evidence>